<gene>
    <name evidence="6" type="ORF">OCK74_14165</name>
</gene>
<dbReference type="EMBL" id="JAOTIF010000011">
    <property type="protein sequence ID" value="MCU7550263.1"/>
    <property type="molecule type" value="Genomic_DNA"/>
</dbReference>
<organism evidence="6 7">
    <name type="scientific">Paraflavisolibacter caeni</name>
    <dbReference type="NCBI Taxonomy" id="2982496"/>
    <lineage>
        <taxon>Bacteria</taxon>
        <taxon>Pseudomonadati</taxon>
        <taxon>Bacteroidota</taxon>
        <taxon>Chitinophagia</taxon>
        <taxon>Chitinophagales</taxon>
        <taxon>Chitinophagaceae</taxon>
        <taxon>Paraflavisolibacter</taxon>
    </lineage>
</organism>
<keyword evidence="3" id="KW-0378">Hydrolase</keyword>
<accession>A0A9X2XZ89</accession>
<feature type="domain" description="MurNAc-LAA" evidence="5">
    <location>
        <begin position="97"/>
        <end position="293"/>
    </location>
</feature>
<protein>
    <recommendedName>
        <fullName evidence="2">N-acetylmuramoyl-L-alanine amidase</fullName>
        <ecNumber evidence="2">3.5.1.28</ecNumber>
    </recommendedName>
</protein>
<name>A0A9X2XZ89_9BACT</name>
<reference evidence="6" key="2">
    <citation type="submission" date="2023-04" db="EMBL/GenBank/DDBJ databases">
        <title>Paracnuella aquatica gen. nov., sp. nov., a member of the family Chitinophagaceae isolated from a hot spring.</title>
        <authorList>
            <person name="Wang C."/>
        </authorList>
    </citation>
    <scope>NUCLEOTIDE SEQUENCE</scope>
    <source>
        <strain evidence="6">LB-8</strain>
    </source>
</reference>
<dbReference type="PANTHER" id="PTHR30404">
    <property type="entry name" value="N-ACETYLMURAMOYL-L-ALANINE AMIDASE"/>
    <property type="match status" value="1"/>
</dbReference>
<dbReference type="Proteomes" id="UP001155483">
    <property type="component" value="Unassembled WGS sequence"/>
</dbReference>
<sequence>MLKKTLLILGCFSIVTVLASFTFEKKQKAIKTIVIDAGHGIESDGGYNGAKGSYSYEDEICYEVSKKLVKEIAKEFPEIRIIETRPERTIVDLHERARIANHNKGDLFISIHVNAAPPITQRDYLGTKKVVSYTGKGKKRKKVTREVPQYRTYKIPNPAKGTETYIWGSHKNEDKEVAMRENAPMFNEENYKEKYGDIDPNSPDFIALSLLKTKQFFKRSATLSGMVEEQFAKVGRTSRGQRQRQVGIWVLQATAMPSILVETGYITNKEEEDYLNSESGQQEIAECVTNAVKNYITWLEKQGNQNLNTGQATVSNNDQANMMQFLKQIDEHEHSK</sequence>
<keyword evidence="7" id="KW-1185">Reference proteome</keyword>
<feature type="chain" id="PRO_5040881845" description="N-acetylmuramoyl-L-alanine amidase" evidence="4">
    <location>
        <begin position="20"/>
        <end position="336"/>
    </location>
</feature>
<evidence type="ECO:0000259" key="5">
    <source>
        <dbReference type="SMART" id="SM00646"/>
    </source>
</evidence>
<dbReference type="Gene3D" id="3.40.630.40">
    <property type="entry name" value="Zn-dependent exopeptidases"/>
    <property type="match status" value="1"/>
</dbReference>
<dbReference type="PANTHER" id="PTHR30404:SF0">
    <property type="entry name" value="N-ACETYLMURAMOYL-L-ALANINE AMIDASE AMIC"/>
    <property type="match status" value="1"/>
</dbReference>
<dbReference type="Pfam" id="PF01520">
    <property type="entry name" value="Amidase_3"/>
    <property type="match status" value="1"/>
</dbReference>
<evidence type="ECO:0000313" key="6">
    <source>
        <dbReference type="EMBL" id="MCU7550263.1"/>
    </source>
</evidence>
<evidence type="ECO:0000313" key="7">
    <source>
        <dbReference type="Proteomes" id="UP001155483"/>
    </source>
</evidence>
<proteinExistence type="predicted"/>
<dbReference type="CDD" id="cd02696">
    <property type="entry name" value="MurNAc-LAA"/>
    <property type="match status" value="1"/>
</dbReference>
<dbReference type="InterPro" id="IPR002508">
    <property type="entry name" value="MurNAc-LAA_cat"/>
</dbReference>
<reference evidence="6" key="1">
    <citation type="submission" date="2022-09" db="EMBL/GenBank/DDBJ databases">
        <authorList>
            <person name="Yuan C."/>
            <person name="Ke Z."/>
        </authorList>
    </citation>
    <scope>NUCLEOTIDE SEQUENCE</scope>
    <source>
        <strain evidence="6">LB-8</strain>
    </source>
</reference>
<dbReference type="RefSeq" id="WP_279297704.1">
    <property type="nucleotide sequence ID" value="NZ_JAOTIF010000011.1"/>
</dbReference>
<dbReference type="GO" id="GO:0009253">
    <property type="term" value="P:peptidoglycan catabolic process"/>
    <property type="evidence" value="ECO:0007669"/>
    <property type="project" value="InterPro"/>
</dbReference>
<evidence type="ECO:0000256" key="2">
    <source>
        <dbReference type="ARBA" id="ARBA00011901"/>
    </source>
</evidence>
<evidence type="ECO:0000256" key="4">
    <source>
        <dbReference type="SAM" id="SignalP"/>
    </source>
</evidence>
<comment type="caution">
    <text evidence="6">The sequence shown here is derived from an EMBL/GenBank/DDBJ whole genome shotgun (WGS) entry which is preliminary data.</text>
</comment>
<dbReference type="SUPFAM" id="SSF53187">
    <property type="entry name" value="Zn-dependent exopeptidases"/>
    <property type="match status" value="1"/>
</dbReference>
<dbReference type="InterPro" id="IPR050695">
    <property type="entry name" value="N-acetylmuramoyl_amidase_3"/>
</dbReference>
<keyword evidence="4" id="KW-0732">Signal</keyword>
<dbReference type="GO" id="GO:0008745">
    <property type="term" value="F:N-acetylmuramoyl-L-alanine amidase activity"/>
    <property type="evidence" value="ECO:0007669"/>
    <property type="project" value="UniProtKB-EC"/>
</dbReference>
<comment type="catalytic activity">
    <reaction evidence="1">
        <text>Hydrolyzes the link between N-acetylmuramoyl residues and L-amino acid residues in certain cell-wall glycopeptides.</text>
        <dbReference type="EC" id="3.5.1.28"/>
    </reaction>
</comment>
<evidence type="ECO:0000256" key="1">
    <source>
        <dbReference type="ARBA" id="ARBA00001561"/>
    </source>
</evidence>
<dbReference type="SMART" id="SM00646">
    <property type="entry name" value="Ami_3"/>
    <property type="match status" value="1"/>
</dbReference>
<evidence type="ECO:0000256" key="3">
    <source>
        <dbReference type="ARBA" id="ARBA00022801"/>
    </source>
</evidence>
<dbReference type="GO" id="GO:0030288">
    <property type="term" value="C:outer membrane-bounded periplasmic space"/>
    <property type="evidence" value="ECO:0007669"/>
    <property type="project" value="TreeGrafter"/>
</dbReference>
<dbReference type="EC" id="3.5.1.28" evidence="2"/>
<dbReference type="AlphaFoldDB" id="A0A9X2XZ89"/>
<feature type="signal peptide" evidence="4">
    <location>
        <begin position="1"/>
        <end position="19"/>
    </location>
</feature>